<dbReference type="InterPro" id="IPR023231">
    <property type="entry name" value="GSKIP_dom_sf"/>
</dbReference>
<feature type="region of interest" description="Disordered" evidence="1">
    <location>
        <begin position="114"/>
        <end position="133"/>
    </location>
</feature>
<feature type="domain" description="GSKIP" evidence="2">
    <location>
        <begin position="33"/>
        <end position="116"/>
    </location>
</feature>
<dbReference type="InterPro" id="IPR007967">
    <property type="entry name" value="GSKIP_dom"/>
</dbReference>
<name>A0A1C7NG72_9FUNG</name>
<feature type="compositionally biased region" description="Low complexity" evidence="1">
    <location>
        <begin position="115"/>
        <end position="132"/>
    </location>
</feature>
<feature type="compositionally biased region" description="Low complexity" evidence="1">
    <location>
        <begin position="145"/>
        <end position="155"/>
    </location>
</feature>
<feature type="region of interest" description="Disordered" evidence="1">
    <location>
        <begin position="139"/>
        <end position="162"/>
    </location>
</feature>
<dbReference type="OrthoDB" id="5804279at2759"/>
<dbReference type="SUPFAM" id="SSF103107">
    <property type="entry name" value="Hypothetical protein c14orf129, hspc210"/>
    <property type="match status" value="1"/>
</dbReference>
<dbReference type="Pfam" id="PF05303">
    <property type="entry name" value="GSKIP_dom"/>
    <property type="match status" value="1"/>
</dbReference>
<evidence type="ECO:0000313" key="4">
    <source>
        <dbReference type="Proteomes" id="UP000093000"/>
    </source>
</evidence>
<keyword evidence="4" id="KW-1185">Reference proteome</keyword>
<dbReference type="Gene3D" id="3.30.2280.10">
    <property type="entry name" value="Hypothetical protein (hspc210)"/>
    <property type="match status" value="1"/>
</dbReference>
<gene>
    <name evidence="3" type="ORF">A0J61_03797</name>
</gene>
<organism evidence="3 4">
    <name type="scientific">Choanephora cucurbitarum</name>
    <dbReference type="NCBI Taxonomy" id="101091"/>
    <lineage>
        <taxon>Eukaryota</taxon>
        <taxon>Fungi</taxon>
        <taxon>Fungi incertae sedis</taxon>
        <taxon>Mucoromycota</taxon>
        <taxon>Mucoromycotina</taxon>
        <taxon>Mucoromycetes</taxon>
        <taxon>Mucorales</taxon>
        <taxon>Mucorineae</taxon>
        <taxon>Choanephoraceae</taxon>
        <taxon>Choanephoroideae</taxon>
        <taxon>Choanephora</taxon>
    </lineage>
</organism>
<reference evidence="3 4" key="1">
    <citation type="submission" date="2016-03" db="EMBL/GenBank/DDBJ databases">
        <title>Choanephora cucurbitarum.</title>
        <authorList>
            <person name="Min B."/>
            <person name="Park H."/>
            <person name="Park J.-H."/>
            <person name="Shin H.-D."/>
            <person name="Choi I.-G."/>
        </authorList>
    </citation>
    <scope>NUCLEOTIDE SEQUENCE [LARGE SCALE GENOMIC DNA]</scope>
    <source>
        <strain evidence="3 4">KUS-F28377</strain>
    </source>
</reference>
<comment type="caution">
    <text evidence="3">The sequence shown here is derived from an EMBL/GenBank/DDBJ whole genome shotgun (WGS) entry which is preliminary data.</text>
</comment>
<evidence type="ECO:0000259" key="2">
    <source>
        <dbReference type="Pfam" id="PF05303"/>
    </source>
</evidence>
<dbReference type="InParanoid" id="A0A1C7NG72"/>
<sequence>MKFSTLSAELDAITREFDYGIVPGSATVFVRDEVNHLGRLDLTLLEGVMVIVEVTDQGYKVTSCSPLSHVDSALSTAQTVQAHLETPFESMESLLMTISPLFRERFQQELYSKLQSVQQTSSPPSAQTSHSPVLQHPSTILYSQNPHPNDPNNFDDLNHWIN</sequence>
<evidence type="ECO:0000256" key="1">
    <source>
        <dbReference type="SAM" id="MobiDB-lite"/>
    </source>
</evidence>
<dbReference type="AlphaFoldDB" id="A0A1C7NG72"/>
<evidence type="ECO:0000313" key="3">
    <source>
        <dbReference type="EMBL" id="OBZ88151.1"/>
    </source>
</evidence>
<dbReference type="EMBL" id="LUGH01000172">
    <property type="protein sequence ID" value="OBZ88151.1"/>
    <property type="molecule type" value="Genomic_DNA"/>
</dbReference>
<proteinExistence type="predicted"/>
<dbReference type="Proteomes" id="UP000093000">
    <property type="component" value="Unassembled WGS sequence"/>
</dbReference>
<protein>
    <recommendedName>
        <fullName evidence="2">GSKIP domain-containing protein</fullName>
    </recommendedName>
</protein>
<accession>A0A1C7NG72</accession>